<organism evidence="5 6">
    <name type="scientific">Streptomyces cuspidosporus</name>
    <dbReference type="NCBI Taxonomy" id="66882"/>
    <lineage>
        <taxon>Bacteria</taxon>
        <taxon>Bacillati</taxon>
        <taxon>Actinomycetota</taxon>
        <taxon>Actinomycetes</taxon>
        <taxon>Kitasatosporales</taxon>
        <taxon>Streptomycetaceae</taxon>
        <taxon>Streptomyces</taxon>
    </lineage>
</organism>
<accession>A0ABN3FU08</accession>
<keyword evidence="6" id="KW-1185">Reference proteome</keyword>
<comment type="caution">
    <text evidence="5">The sequence shown here is derived from an EMBL/GenBank/DDBJ whole genome shotgun (WGS) entry which is preliminary data.</text>
</comment>
<dbReference type="Proteomes" id="UP001500253">
    <property type="component" value="Unassembled WGS sequence"/>
</dbReference>
<dbReference type="EMBL" id="BAAASD010000006">
    <property type="protein sequence ID" value="GAA2337389.1"/>
    <property type="molecule type" value="Genomic_DNA"/>
</dbReference>
<reference evidence="5 6" key="1">
    <citation type="journal article" date="2019" name="Int. J. Syst. Evol. Microbiol.">
        <title>The Global Catalogue of Microorganisms (GCM) 10K type strain sequencing project: providing services to taxonomists for standard genome sequencing and annotation.</title>
        <authorList>
            <consortium name="The Broad Institute Genomics Platform"/>
            <consortium name="The Broad Institute Genome Sequencing Center for Infectious Disease"/>
            <person name="Wu L."/>
            <person name="Ma J."/>
        </authorList>
    </citation>
    <scope>NUCLEOTIDE SEQUENCE [LARGE SCALE GENOMIC DNA]</scope>
    <source>
        <strain evidence="5 6">JCM 4316</strain>
    </source>
</reference>
<name>A0ABN3FU08_9ACTN</name>
<sequence>MNGPLDIPKGTGVNYIRLRVRNSPASGYNNKAKGGKLLVDFHYSDTWADPVAEARLLSHTVPPGLVLPLSRVPFVVVADIATDRELTCVIRSFPNPKRWLSTLMLVGADTVILHRPSSHGP</sequence>
<evidence type="ECO:0000313" key="5">
    <source>
        <dbReference type="EMBL" id="GAA2337389.1"/>
    </source>
</evidence>
<evidence type="ECO:0000256" key="3">
    <source>
        <dbReference type="ARBA" id="ARBA00023295"/>
    </source>
</evidence>
<evidence type="ECO:0000256" key="2">
    <source>
        <dbReference type="ARBA" id="ARBA00022801"/>
    </source>
</evidence>
<proteinExistence type="inferred from homology"/>
<comment type="catalytic activity">
    <reaction evidence="4">
        <text>The enzyme specifically hydrolyzes (1-&gt;4)-beta-D-galactosidic linkages in type I arabinogalactans.</text>
        <dbReference type="EC" id="3.2.1.89"/>
    </reaction>
</comment>
<dbReference type="InterPro" id="IPR011683">
    <property type="entry name" value="Glyco_hydro_53"/>
</dbReference>
<dbReference type="InterPro" id="IPR017853">
    <property type="entry name" value="GH"/>
</dbReference>
<dbReference type="Pfam" id="PF07745">
    <property type="entry name" value="Glyco_hydro_53"/>
    <property type="match status" value="1"/>
</dbReference>
<evidence type="ECO:0000256" key="4">
    <source>
        <dbReference type="RuleBase" id="RU361192"/>
    </source>
</evidence>
<keyword evidence="3 4" id="KW-0326">Glycosidase</keyword>
<evidence type="ECO:0000313" key="6">
    <source>
        <dbReference type="Proteomes" id="UP001500253"/>
    </source>
</evidence>
<gene>
    <name evidence="5" type="ORF">GCM10010246_22290</name>
</gene>
<comment type="similarity">
    <text evidence="1 4">Belongs to the glycosyl hydrolase 53 family.</text>
</comment>
<protein>
    <recommendedName>
        <fullName evidence="4">Arabinogalactan endo-beta-1,4-galactanase</fullName>
        <ecNumber evidence="4">3.2.1.89</ecNumber>
    </recommendedName>
</protein>
<evidence type="ECO:0000256" key="1">
    <source>
        <dbReference type="ARBA" id="ARBA00010687"/>
    </source>
</evidence>
<dbReference type="SUPFAM" id="SSF51445">
    <property type="entry name" value="(Trans)glycosidases"/>
    <property type="match status" value="1"/>
</dbReference>
<dbReference type="EC" id="3.2.1.89" evidence="4"/>
<dbReference type="Gene3D" id="3.20.20.80">
    <property type="entry name" value="Glycosidases"/>
    <property type="match status" value="1"/>
</dbReference>
<keyword evidence="2 4" id="KW-0378">Hydrolase</keyword>